<protein>
    <submittedName>
        <fullName evidence="2">Uncharacterized protein</fullName>
    </submittedName>
</protein>
<feature type="compositionally biased region" description="Basic and acidic residues" evidence="1">
    <location>
        <begin position="1"/>
        <end position="10"/>
    </location>
</feature>
<dbReference type="AlphaFoldDB" id="A0A285E722"/>
<sequence>MWREAYDVAERALPPRSEHLVRTPTGQGSCG</sequence>
<reference evidence="2 3" key="1">
    <citation type="submission" date="2017-09" db="EMBL/GenBank/DDBJ databases">
        <authorList>
            <person name="Ehlers B."/>
            <person name="Leendertz F.H."/>
        </authorList>
    </citation>
    <scope>NUCLEOTIDE SEQUENCE [LARGE SCALE GENOMIC DNA]</scope>
    <source>
        <strain evidence="2 3">DSM 46844</strain>
    </source>
</reference>
<name>A0A285E722_9ACTN</name>
<organism evidence="2 3">
    <name type="scientific">Geodermatophilus sabuli</name>
    <dbReference type="NCBI Taxonomy" id="1564158"/>
    <lineage>
        <taxon>Bacteria</taxon>
        <taxon>Bacillati</taxon>
        <taxon>Actinomycetota</taxon>
        <taxon>Actinomycetes</taxon>
        <taxon>Geodermatophilales</taxon>
        <taxon>Geodermatophilaceae</taxon>
        <taxon>Geodermatophilus</taxon>
    </lineage>
</organism>
<feature type="region of interest" description="Disordered" evidence="1">
    <location>
        <begin position="1"/>
        <end position="31"/>
    </location>
</feature>
<evidence type="ECO:0000313" key="3">
    <source>
        <dbReference type="Proteomes" id="UP000219514"/>
    </source>
</evidence>
<dbReference type="EMBL" id="OBDO01000001">
    <property type="protein sequence ID" value="SNX94663.1"/>
    <property type="molecule type" value="Genomic_DNA"/>
</dbReference>
<dbReference type="Proteomes" id="UP000219514">
    <property type="component" value="Unassembled WGS sequence"/>
</dbReference>
<evidence type="ECO:0000256" key="1">
    <source>
        <dbReference type="SAM" id="MobiDB-lite"/>
    </source>
</evidence>
<accession>A0A285E722</accession>
<gene>
    <name evidence="2" type="ORF">SAMN06893097_101460</name>
</gene>
<keyword evidence="3" id="KW-1185">Reference proteome</keyword>
<evidence type="ECO:0000313" key="2">
    <source>
        <dbReference type="EMBL" id="SNX94663.1"/>
    </source>
</evidence>
<proteinExistence type="predicted"/>